<accession>A0ABN8NC32</accession>
<keyword evidence="1" id="KW-1133">Transmembrane helix</keyword>
<gene>
    <name evidence="2" type="ORF">PEVE_00041025</name>
</gene>
<proteinExistence type="predicted"/>
<evidence type="ECO:0000313" key="3">
    <source>
        <dbReference type="Proteomes" id="UP001159427"/>
    </source>
</evidence>
<reference evidence="2 3" key="1">
    <citation type="submission" date="2022-05" db="EMBL/GenBank/DDBJ databases">
        <authorList>
            <consortium name="Genoscope - CEA"/>
            <person name="William W."/>
        </authorList>
    </citation>
    <scope>NUCLEOTIDE SEQUENCE [LARGE SCALE GENOMIC DNA]</scope>
</reference>
<dbReference type="EMBL" id="CALNXI010000769">
    <property type="protein sequence ID" value="CAH3045324.1"/>
    <property type="molecule type" value="Genomic_DNA"/>
</dbReference>
<name>A0ABN8NC32_9CNID</name>
<dbReference type="Proteomes" id="UP001159427">
    <property type="component" value="Unassembled WGS sequence"/>
</dbReference>
<protein>
    <submittedName>
        <fullName evidence="2">Uncharacterized protein</fullName>
    </submittedName>
</protein>
<keyword evidence="1" id="KW-0472">Membrane</keyword>
<keyword evidence="1" id="KW-0812">Transmembrane</keyword>
<evidence type="ECO:0000256" key="1">
    <source>
        <dbReference type="SAM" id="Phobius"/>
    </source>
</evidence>
<evidence type="ECO:0000313" key="2">
    <source>
        <dbReference type="EMBL" id="CAH3045324.1"/>
    </source>
</evidence>
<feature type="transmembrane region" description="Helical" evidence="1">
    <location>
        <begin position="7"/>
        <end position="23"/>
    </location>
</feature>
<organism evidence="2 3">
    <name type="scientific">Porites evermanni</name>
    <dbReference type="NCBI Taxonomy" id="104178"/>
    <lineage>
        <taxon>Eukaryota</taxon>
        <taxon>Metazoa</taxon>
        <taxon>Cnidaria</taxon>
        <taxon>Anthozoa</taxon>
        <taxon>Hexacorallia</taxon>
        <taxon>Scleractinia</taxon>
        <taxon>Fungiina</taxon>
        <taxon>Poritidae</taxon>
        <taxon>Porites</taxon>
    </lineage>
</organism>
<comment type="caution">
    <text evidence="2">The sequence shown here is derived from an EMBL/GenBank/DDBJ whole genome shotgun (WGS) entry which is preliminary data.</text>
</comment>
<feature type="transmembrane region" description="Helical" evidence="1">
    <location>
        <begin position="57"/>
        <end position="74"/>
    </location>
</feature>
<feature type="transmembrane region" description="Helical" evidence="1">
    <location>
        <begin position="29"/>
        <end position="50"/>
    </location>
</feature>
<keyword evidence="3" id="KW-1185">Reference proteome</keyword>
<sequence length="90" mass="10690">MKATEQYFPVVLFIMLYKVVLTFESVDEILNLFFALIIFVYLMPLFIVTIQMKATELYFPVVLFIMLYKVVLTFESVDEILKCDHLNESY</sequence>